<evidence type="ECO:0000313" key="3">
    <source>
        <dbReference type="Proteomes" id="UP000004622"/>
    </source>
</evidence>
<keyword evidence="2" id="KW-0255">Endonuclease</keyword>
<feature type="domain" description="HNH nuclease" evidence="1">
    <location>
        <begin position="75"/>
        <end position="117"/>
    </location>
</feature>
<keyword evidence="2" id="KW-0540">Nuclease</keyword>
<dbReference type="InterPro" id="IPR003615">
    <property type="entry name" value="HNH_nuc"/>
</dbReference>
<dbReference type="AlphaFoldDB" id="I5BW15"/>
<dbReference type="InterPro" id="IPR044925">
    <property type="entry name" value="His-Me_finger_sf"/>
</dbReference>
<dbReference type="InterPro" id="IPR016177">
    <property type="entry name" value="DNA-bd_dom_sf"/>
</dbReference>
<reference evidence="2 3" key="1">
    <citation type="journal article" date="2012" name="J. Bacteriol.">
        <title>Genome Sequence of Nitratireductor aquibiodomus Strain RA22.</title>
        <authorList>
            <person name="Singh A."/>
            <person name="Jangir P.K."/>
            <person name="Kumari C."/>
            <person name="Sharma R."/>
        </authorList>
    </citation>
    <scope>NUCLEOTIDE SEQUENCE [LARGE SCALE GENOMIC DNA]</scope>
    <source>
        <strain evidence="2 3">RA22</strain>
    </source>
</reference>
<dbReference type="EMBL" id="AJXZ01000036">
    <property type="protein sequence ID" value="EIM73767.1"/>
    <property type="molecule type" value="Genomic_DNA"/>
</dbReference>
<dbReference type="Pfam" id="PF13392">
    <property type="entry name" value="HNH_3"/>
    <property type="match status" value="1"/>
</dbReference>
<proteinExistence type="predicted"/>
<dbReference type="Proteomes" id="UP000004622">
    <property type="component" value="Unassembled WGS sequence"/>
</dbReference>
<evidence type="ECO:0000313" key="2">
    <source>
        <dbReference type="EMBL" id="EIM73767.1"/>
    </source>
</evidence>
<comment type="caution">
    <text evidence="2">The sequence shown here is derived from an EMBL/GenBank/DDBJ whole genome shotgun (WGS) entry which is preliminary data.</text>
</comment>
<dbReference type="PATRIC" id="fig|1189611.3.peg.2904"/>
<dbReference type="OrthoDB" id="388551at2"/>
<keyword evidence="2" id="KW-0378">Hydrolase</keyword>
<accession>I5BW15</accession>
<gene>
    <name evidence="2" type="ORF">A33O_14345</name>
</gene>
<dbReference type="GO" id="GO:0004519">
    <property type="term" value="F:endonuclease activity"/>
    <property type="evidence" value="ECO:0007669"/>
    <property type="project" value="UniProtKB-KW"/>
</dbReference>
<dbReference type="Gene3D" id="1.20.5.2050">
    <property type="match status" value="1"/>
</dbReference>
<dbReference type="SUPFAM" id="SSF54060">
    <property type="entry name" value="His-Me finger endonucleases"/>
    <property type="match status" value="1"/>
</dbReference>
<protein>
    <submittedName>
        <fullName evidence="2">HNH endonuclease</fullName>
    </submittedName>
</protein>
<organism evidence="2 3">
    <name type="scientific">Nitratireductor aquibiodomus RA22</name>
    <dbReference type="NCBI Taxonomy" id="1189611"/>
    <lineage>
        <taxon>Bacteria</taxon>
        <taxon>Pseudomonadati</taxon>
        <taxon>Pseudomonadota</taxon>
        <taxon>Alphaproteobacteria</taxon>
        <taxon>Hyphomicrobiales</taxon>
        <taxon>Phyllobacteriaceae</taxon>
        <taxon>Nitratireductor</taxon>
    </lineage>
</organism>
<name>I5BW15_9HYPH</name>
<sequence>MSNQLRGQRPTVETLKELLDYEPETGILTWKERPCRYFKTNGAWKRWNSRYAEKPAGSKNSSGYIQLCLPGCRPLAHVVIWVIQTGKWPEHQVDHVNHKRDDNRWLNLRATTPAENMKNLGRQANRKSGVAGVYYDKSLKKWRVWISEEGRNRYIGSFDTEEEAIRKRKAFEAALGYHPNHGTDTANGEEPLYNGRTEIWFD</sequence>
<dbReference type="GO" id="GO:0003677">
    <property type="term" value="F:DNA binding"/>
    <property type="evidence" value="ECO:0007669"/>
    <property type="project" value="InterPro"/>
</dbReference>
<dbReference type="SUPFAM" id="SSF54171">
    <property type="entry name" value="DNA-binding domain"/>
    <property type="match status" value="1"/>
</dbReference>
<dbReference type="RefSeq" id="WP_007009238.1">
    <property type="nucleotide sequence ID" value="NZ_AJXZ01000036.1"/>
</dbReference>
<dbReference type="Gene3D" id="3.90.75.20">
    <property type="match status" value="1"/>
</dbReference>
<evidence type="ECO:0000259" key="1">
    <source>
        <dbReference type="Pfam" id="PF13392"/>
    </source>
</evidence>